<protein>
    <submittedName>
        <fullName evidence="5">Putative tyrosine-protein kinase in cps region</fullName>
        <ecNumber evidence="5">2.7.10.-</ecNumber>
    </submittedName>
</protein>
<dbReference type="Pfam" id="PF10609">
    <property type="entry name" value="ParA"/>
    <property type="match status" value="1"/>
</dbReference>
<gene>
    <name evidence="5" type="ORF">Pla144_07810</name>
</gene>
<dbReference type="PANTHER" id="PTHR32309">
    <property type="entry name" value="TYROSINE-PROTEIN KINASE"/>
    <property type="match status" value="1"/>
</dbReference>
<evidence type="ECO:0000256" key="1">
    <source>
        <dbReference type="ARBA" id="ARBA00022741"/>
    </source>
</evidence>
<sequence length="763" mass="84983">MKQDSGFNGSEVMYPPMTVDHEPTHSMVPAGAPYAVPGAGAFPGMQPRGPEILSGPLNQTWILNCLRRRWLAALLLGTLGAILAGLLLMWLFPLSSQVVSYLQLEDQEAENILDDKPRPMNPKEFEIFQQTQLTLLKSQYVLTAALTRRDVAETNAVVSNRPDELVWLNDELKASFPGESKILMISYEGEEDPEEMKLIIDAVVDAYQDEVVTAERISKTEAHTAMEKLHKQLREELREKIDKMQTLQQEFKGVSSPNAPAELNMLIRDIGTIQQRMFDAKEELVNLEVNRELQTRSIQSPAAMKQAVAEELDKDPTLLGYQQEKYALSQQIRQLQSMTKGPTSPEIRRLQQSIQSVSAAEQQYRSEMESELIKQYKNAPNDAMQLVMTEYLMRRKALEQSLAELQNELDLKKEEIEALGQENGELAMLQAEVEQLKEIEQQMDWRLRGWRIGDDTSGERIKVMQKAFASEKINVYQRYAIVGIGGLGAFFLTCYGVALLEFRRRKLNSPEDVDEGLGIRVLGVLPSVASRKSMSPGSTTAAQLSESIDNVRATLMHDSTSRPRQIVLVASPSSMEGSTTVASHLALSLTRAGRRTLLIDGDLRDPSLHKLFGMPLDDGVSELLRSEIEITDAIRPTSTEGLWMMTAGQCDMDSIHALAAGQLQPIFEKLRSEFDFVIIDGAPVLGLSDSLSIGQYIDGAILTVLRDHSGVKSIYQASELLKSLGIRLIGCVVNGMPFKADRRITRIQSGPSKAKRLPAATEN</sequence>
<dbReference type="EC" id="2.7.10.-" evidence="5"/>
<dbReference type="PANTHER" id="PTHR32309:SF13">
    <property type="entry name" value="FERRIC ENTEROBACTIN TRANSPORT PROTEIN FEPE"/>
    <property type="match status" value="1"/>
</dbReference>
<keyword evidence="4" id="KW-0472">Membrane</keyword>
<keyword evidence="5" id="KW-0418">Kinase</keyword>
<dbReference type="Proteomes" id="UP000318437">
    <property type="component" value="Unassembled WGS sequence"/>
</dbReference>
<dbReference type="EMBL" id="SJPS01000001">
    <property type="protein sequence ID" value="TWU30000.1"/>
    <property type="molecule type" value="Genomic_DNA"/>
</dbReference>
<dbReference type="CDD" id="cd05387">
    <property type="entry name" value="BY-kinase"/>
    <property type="match status" value="1"/>
</dbReference>
<dbReference type="GO" id="GO:0004713">
    <property type="term" value="F:protein tyrosine kinase activity"/>
    <property type="evidence" value="ECO:0007669"/>
    <property type="project" value="TreeGrafter"/>
</dbReference>
<keyword evidence="4" id="KW-1133">Transmembrane helix</keyword>
<dbReference type="Gene3D" id="3.40.50.300">
    <property type="entry name" value="P-loop containing nucleotide triphosphate hydrolases"/>
    <property type="match status" value="1"/>
</dbReference>
<dbReference type="SUPFAM" id="SSF52540">
    <property type="entry name" value="P-loop containing nucleoside triphosphate hydrolases"/>
    <property type="match status" value="1"/>
</dbReference>
<proteinExistence type="predicted"/>
<dbReference type="GO" id="GO:0005886">
    <property type="term" value="C:plasma membrane"/>
    <property type="evidence" value="ECO:0007669"/>
    <property type="project" value="TreeGrafter"/>
</dbReference>
<feature type="transmembrane region" description="Helical" evidence="4">
    <location>
        <begin position="479"/>
        <end position="500"/>
    </location>
</feature>
<organism evidence="5 6">
    <name type="scientific">Bythopirellula polymerisocia</name>
    <dbReference type="NCBI Taxonomy" id="2528003"/>
    <lineage>
        <taxon>Bacteria</taxon>
        <taxon>Pseudomonadati</taxon>
        <taxon>Planctomycetota</taxon>
        <taxon>Planctomycetia</taxon>
        <taxon>Pirellulales</taxon>
        <taxon>Lacipirellulaceae</taxon>
        <taxon>Bythopirellula</taxon>
    </lineage>
</organism>
<keyword evidence="5" id="KW-0808">Transferase</keyword>
<keyword evidence="4" id="KW-0812">Transmembrane</keyword>
<dbReference type="InterPro" id="IPR050445">
    <property type="entry name" value="Bact_polysacc_biosynth/exp"/>
</dbReference>
<keyword evidence="1" id="KW-0547">Nucleotide-binding</keyword>
<keyword evidence="2" id="KW-0067">ATP-binding</keyword>
<comment type="caution">
    <text evidence="5">The sequence shown here is derived from an EMBL/GenBank/DDBJ whole genome shotgun (WGS) entry which is preliminary data.</text>
</comment>
<feature type="transmembrane region" description="Helical" evidence="4">
    <location>
        <begin position="70"/>
        <end position="92"/>
    </location>
</feature>
<reference evidence="5 6" key="1">
    <citation type="submission" date="2019-02" db="EMBL/GenBank/DDBJ databases">
        <title>Deep-cultivation of Planctomycetes and their phenomic and genomic characterization uncovers novel biology.</title>
        <authorList>
            <person name="Wiegand S."/>
            <person name="Jogler M."/>
            <person name="Boedeker C."/>
            <person name="Pinto D."/>
            <person name="Vollmers J."/>
            <person name="Rivas-Marin E."/>
            <person name="Kohn T."/>
            <person name="Peeters S.H."/>
            <person name="Heuer A."/>
            <person name="Rast P."/>
            <person name="Oberbeckmann S."/>
            <person name="Bunk B."/>
            <person name="Jeske O."/>
            <person name="Meyerdierks A."/>
            <person name="Storesund J.E."/>
            <person name="Kallscheuer N."/>
            <person name="Luecker S."/>
            <person name="Lage O.M."/>
            <person name="Pohl T."/>
            <person name="Merkel B.J."/>
            <person name="Hornburger P."/>
            <person name="Mueller R.-W."/>
            <person name="Bruemmer F."/>
            <person name="Labrenz M."/>
            <person name="Spormann A.M."/>
            <person name="Op Den Camp H."/>
            <person name="Overmann J."/>
            <person name="Amann R."/>
            <person name="Jetten M.S.M."/>
            <person name="Mascher T."/>
            <person name="Medema M.H."/>
            <person name="Devos D.P."/>
            <person name="Kaster A.-K."/>
            <person name="Ovreas L."/>
            <person name="Rohde M."/>
            <person name="Galperin M.Y."/>
            <person name="Jogler C."/>
        </authorList>
    </citation>
    <scope>NUCLEOTIDE SEQUENCE [LARGE SCALE GENOMIC DNA]</scope>
    <source>
        <strain evidence="5 6">Pla144</strain>
    </source>
</reference>
<feature type="coiled-coil region" evidence="3">
    <location>
        <begin position="223"/>
        <end position="250"/>
    </location>
</feature>
<dbReference type="RefSeq" id="WP_146447943.1">
    <property type="nucleotide sequence ID" value="NZ_SJPS01000001.1"/>
</dbReference>
<dbReference type="InterPro" id="IPR005702">
    <property type="entry name" value="Wzc-like_C"/>
</dbReference>
<evidence type="ECO:0000313" key="6">
    <source>
        <dbReference type="Proteomes" id="UP000318437"/>
    </source>
</evidence>
<evidence type="ECO:0000256" key="3">
    <source>
        <dbReference type="SAM" id="Coils"/>
    </source>
</evidence>
<keyword evidence="6" id="KW-1185">Reference proteome</keyword>
<dbReference type="AlphaFoldDB" id="A0A5C6CZI0"/>
<accession>A0A5C6CZI0</accession>
<evidence type="ECO:0000256" key="4">
    <source>
        <dbReference type="SAM" id="Phobius"/>
    </source>
</evidence>
<evidence type="ECO:0000256" key="2">
    <source>
        <dbReference type="ARBA" id="ARBA00022840"/>
    </source>
</evidence>
<keyword evidence="3" id="KW-0175">Coiled coil</keyword>
<evidence type="ECO:0000313" key="5">
    <source>
        <dbReference type="EMBL" id="TWU30000.1"/>
    </source>
</evidence>
<name>A0A5C6CZI0_9BACT</name>
<feature type="coiled-coil region" evidence="3">
    <location>
        <begin position="347"/>
        <end position="439"/>
    </location>
</feature>
<dbReference type="InterPro" id="IPR033756">
    <property type="entry name" value="YlxH/NBP35"/>
</dbReference>
<dbReference type="InterPro" id="IPR027417">
    <property type="entry name" value="P-loop_NTPase"/>
</dbReference>
<dbReference type="OrthoDB" id="9775724at2"/>